<dbReference type="EMBL" id="CP000879">
    <property type="protein sequence ID" value="ABX31187.1"/>
    <property type="molecule type" value="Genomic_DNA"/>
</dbReference>
<gene>
    <name evidence="1" type="ordered locus">Pmob_0451</name>
</gene>
<reference evidence="1" key="1">
    <citation type="submission" date="2007-11" db="EMBL/GenBank/DDBJ databases">
        <title>Complete sequence of Petroga mobilis SJ95.</title>
        <authorList>
            <consortium name="US DOE Joint Genome Institute"/>
            <person name="Copeland A."/>
            <person name="Lucas S."/>
            <person name="Lapidus A."/>
            <person name="Barry K."/>
            <person name="Glavina del Rio T."/>
            <person name="Dalin E."/>
            <person name="Tice H."/>
            <person name="Pitluck S."/>
            <person name="Meincke L."/>
            <person name="Brettin T."/>
            <person name="Bruce D."/>
            <person name="Detter J.C."/>
            <person name="Han C."/>
            <person name="Kuske C.R."/>
            <person name="Schmutz J."/>
            <person name="Larimer F."/>
            <person name="Land M."/>
            <person name="Hauser L."/>
            <person name="Kyrpides N."/>
            <person name="Mikhailova N."/>
            <person name="Noll K."/>
            <person name="Richardson P."/>
        </authorList>
    </citation>
    <scope>NUCLEOTIDE SEQUENCE [LARGE SCALE GENOMIC DNA]</scope>
    <source>
        <strain evidence="1">SJ95</strain>
    </source>
</reference>
<dbReference type="HOGENOM" id="CLU_1711537_0_0_0"/>
<name>A9BFL7_PETMO</name>
<keyword evidence="2" id="KW-1185">Reference proteome</keyword>
<dbReference type="AlphaFoldDB" id="A9BFL7"/>
<protein>
    <submittedName>
        <fullName evidence="1">Uncharacterized protein</fullName>
    </submittedName>
</protein>
<accession>A9BFL7</accession>
<dbReference type="KEGG" id="pmo:Pmob_0451"/>
<evidence type="ECO:0000313" key="1">
    <source>
        <dbReference type="EMBL" id="ABX31187.1"/>
    </source>
</evidence>
<organism evidence="1 2">
    <name type="scientific">Petrotoga mobilis (strain DSM 10674 / SJ95)</name>
    <dbReference type="NCBI Taxonomy" id="403833"/>
    <lineage>
        <taxon>Bacteria</taxon>
        <taxon>Thermotogati</taxon>
        <taxon>Thermotogota</taxon>
        <taxon>Thermotogae</taxon>
        <taxon>Petrotogales</taxon>
        <taxon>Petrotogaceae</taxon>
        <taxon>Petrotoga</taxon>
    </lineage>
</organism>
<sequence length="153" mass="17972">MMGGRKKGQKIDYGMEFYKTSTWLYNKGEGNEDFTYPVWKNLLLAEDKTINYFLGFPYGPDVELFKIFLEGEHFGIDYEHLVKGTITIDTPYNEEEWQKYSIHGPVPPTTVENILRLDFKIGNNPTFFTQSIFRNKDLWMLVGLEYTFSLKIP</sequence>
<dbReference type="Proteomes" id="UP000000789">
    <property type="component" value="Chromosome"/>
</dbReference>
<proteinExistence type="predicted"/>
<evidence type="ECO:0000313" key="2">
    <source>
        <dbReference type="Proteomes" id="UP000000789"/>
    </source>
</evidence>